<evidence type="ECO:0000256" key="6">
    <source>
        <dbReference type="ARBA" id="ARBA00022989"/>
    </source>
</evidence>
<keyword evidence="8 9" id="KW-0012">Acyltransferase</keyword>
<accession>A0A0X8JRZ9</accession>
<dbReference type="InterPro" id="IPR045378">
    <property type="entry name" value="LNT_N"/>
</dbReference>
<evidence type="ECO:0000256" key="2">
    <source>
        <dbReference type="ARBA" id="ARBA00010065"/>
    </source>
</evidence>
<dbReference type="NCBIfam" id="TIGR00546">
    <property type="entry name" value="lnt"/>
    <property type="match status" value="1"/>
</dbReference>
<feature type="transmembrane region" description="Helical" evidence="9">
    <location>
        <begin position="168"/>
        <end position="190"/>
    </location>
</feature>
<evidence type="ECO:0000313" key="11">
    <source>
        <dbReference type="EMBL" id="AMD93835.1"/>
    </source>
</evidence>
<evidence type="ECO:0000259" key="10">
    <source>
        <dbReference type="PROSITE" id="PS50263"/>
    </source>
</evidence>
<feature type="transmembrane region" description="Helical" evidence="9">
    <location>
        <begin position="197"/>
        <end position="217"/>
    </location>
</feature>
<feature type="transmembrane region" description="Helical" evidence="9">
    <location>
        <begin position="93"/>
        <end position="118"/>
    </location>
</feature>
<comment type="catalytic activity">
    <reaction evidence="9">
        <text>N-terminal S-1,2-diacyl-sn-glyceryl-L-cysteinyl-[lipoprotein] + a glycerophospholipid = N-acyl-S-1,2-diacyl-sn-glyceryl-L-cysteinyl-[lipoprotein] + a 2-acyl-sn-glycero-3-phospholipid + H(+)</text>
        <dbReference type="Rhea" id="RHEA:48228"/>
        <dbReference type="Rhea" id="RHEA-COMP:14681"/>
        <dbReference type="Rhea" id="RHEA-COMP:14684"/>
        <dbReference type="ChEBI" id="CHEBI:15378"/>
        <dbReference type="ChEBI" id="CHEBI:136912"/>
        <dbReference type="ChEBI" id="CHEBI:140656"/>
        <dbReference type="ChEBI" id="CHEBI:140657"/>
        <dbReference type="ChEBI" id="CHEBI:140660"/>
        <dbReference type="EC" id="2.3.1.269"/>
    </reaction>
</comment>
<dbReference type="KEGG" id="doa:AXF15_12480"/>
<dbReference type="InterPro" id="IPR003010">
    <property type="entry name" value="C-N_Hydrolase"/>
</dbReference>
<dbReference type="GO" id="GO:0016410">
    <property type="term" value="F:N-acyltransferase activity"/>
    <property type="evidence" value="ECO:0007669"/>
    <property type="project" value="UniProtKB-UniRule"/>
</dbReference>
<dbReference type="PANTHER" id="PTHR38686">
    <property type="entry name" value="APOLIPOPROTEIN N-ACYLTRANSFERASE"/>
    <property type="match status" value="1"/>
</dbReference>
<protein>
    <recommendedName>
        <fullName evidence="9">Apolipoprotein N-acyltransferase</fullName>
        <shortName evidence="9">ALP N-acyltransferase</shortName>
        <ecNumber evidence="9">2.3.1.269</ecNumber>
    </recommendedName>
</protein>
<keyword evidence="4 9" id="KW-0808">Transferase</keyword>
<dbReference type="Pfam" id="PF20154">
    <property type="entry name" value="LNT_N"/>
    <property type="match status" value="1"/>
</dbReference>
<dbReference type="EMBL" id="CP014230">
    <property type="protein sequence ID" value="AMD93835.1"/>
    <property type="molecule type" value="Genomic_DNA"/>
</dbReference>
<comment type="function">
    <text evidence="9">Catalyzes the phospholipid dependent N-acylation of the N-terminal cysteine of apolipoprotein, the last step in lipoprotein maturation.</text>
</comment>
<evidence type="ECO:0000256" key="8">
    <source>
        <dbReference type="ARBA" id="ARBA00023315"/>
    </source>
</evidence>
<dbReference type="Pfam" id="PF00795">
    <property type="entry name" value="CN_hydrolase"/>
    <property type="match status" value="1"/>
</dbReference>
<feature type="transmembrane region" description="Helical" evidence="9">
    <location>
        <begin position="35"/>
        <end position="52"/>
    </location>
</feature>
<dbReference type="InterPro" id="IPR036526">
    <property type="entry name" value="C-N_Hydrolase_sf"/>
</dbReference>
<feature type="transmembrane region" description="Helical" evidence="9">
    <location>
        <begin position="12"/>
        <end position="29"/>
    </location>
</feature>
<keyword evidence="5 9" id="KW-0812">Transmembrane</keyword>
<comment type="pathway">
    <text evidence="9">Protein modification; lipoprotein biosynthesis (N-acyl transfer).</text>
</comment>
<evidence type="ECO:0000256" key="4">
    <source>
        <dbReference type="ARBA" id="ARBA00022679"/>
    </source>
</evidence>
<keyword evidence="3 9" id="KW-1003">Cell membrane</keyword>
<dbReference type="EC" id="2.3.1.269" evidence="9"/>
<dbReference type="PROSITE" id="PS50263">
    <property type="entry name" value="CN_HYDROLASE"/>
    <property type="match status" value="1"/>
</dbReference>
<dbReference type="PANTHER" id="PTHR38686:SF1">
    <property type="entry name" value="APOLIPOPROTEIN N-ACYLTRANSFERASE"/>
    <property type="match status" value="1"/>
</dbReference>
<evidence type="ECO:0000256" key="3">
    <source>
        <dbReference type="ARBA" id="ARBA00022475"/>
    </source>
</evidence>
<evidence type="ECO:0000313" key="12">
    <source>
        <dbReference type="Proteomes" id="UP000063964"/>
    </source>
</evidence>
<dbReference type="SUPFAM" id="SSF56317">
    <property type="entry name" value="Carbon-nitrogen hydrolase"/>
    <property type="match status" value="1"/>
</dbReference>
<dbReference type="UniPathway" id="UPA00666"/>
<keyword evidence="12" id="KW-1185">Reference proteome</keyword>
<feature type="transmembrane region" description="Helical" evidence="9">
    <location>
        <begin position="64"/>
        <end position="81"/>
    </location>
</feature>
<dbReference type="Gene3D" id="3.60.110.10">
    <property type="entry name" value="Carbon-nitrogen hydrolase"/>
    <property type="match status" value="1"/>
</dbReference>
<dbReference type="STRING" id="888061.AXF15_12480"/>
<name>A0A0X8JRZ9_9BACT</name>
<dbReference type="InterPro" id="IPR004563">
    <property type="entry name" value="Apolipo_AcylTrfase"/>
</dbReference>
<keyword evidence="7 9" id="KW-0472">Membrane</keyword>
<evidence type="ECO:0000256" key="5">
    <source>
        <dbReference type="ARBA" id="ARBA00022692"/>
    </source>
</evidence>
<dbReference type="HAMAP" id="MF_01148">
    <property type="entry name" value="Lnt"/>
    <property type="match status" value="1"/>
</dbReference>
<keyword evidence="6 9" id="KW-1133">Transmembrane helix</keyword>
<organism evidence="11 12">
    <name type="scientific">Desulfomicrobium orale DSM 12838</name>
    <dbReference type="NCBI Taxonomy" id="888061"/>
    <lineage>
        <taxon>Bacteria</taxon>
        <taxon>Pseudomonadati</taxon>
        <taxon>Thermodesulfobacteriota</taxon>
        <taxon>Desulfovibrionia</taxon>
        <taxon>Desulfovibrionales</taxon>
        <taxon>Desulfomicrobiaceae</taxon>
        <taxon>Desulfomicrobium</taxon>
    </lineage>
</organism>
<dbReference type="GO" id="GO:0042158">
    <property type="term" value="P:lipoprotein biosynthetic process"/>
    <property type="evidence" value="ECO:0007669"/>
    <property type="project" value="UniProtKB-UniRule"/>
</dbReference>
<evidence type="ECO:0000256" key="9">
    <source>
        <dbReference type="HAMAP-Rule" id="MF_01148"/>
    </source>
</evidence>
<evidence type="ECO:0000256" key="7">
    <source>
        <dbReference type="ARBA" id="ARBA00023136"/>
    </source>
</evidence>
<comment type="similarity">
    <text evidence="2 9">Belongs to the CN hydrolase family. Apolipoprotein N-acyltransferase subfamily.</text>
</comment>
<feature type="domain" description="CN hydrolase" evidence="10">
    <location>
        <begin position="227"/>
        <end position="478"/>
    </location>
</feature>
<sequence length="525" mass="57178">MSFPARRTDFLKSFWGLAVLAFLGAWFGFANPLLHFPPAIFLLPAALLLTGVRSESLPQALRAGFLVSLPGYAASLYWIALPVHDFGNLPWVLALPCPVLVGGLLAAYAAIFCAGIFLTRGHAGHPAACLFSGALWSSLELARNHFLTGFSWLPLASAPAIWPQVLGAAAWVGAFGLSGILVSLTHAVLLCRNMGRLMAVPFLVLPFLPALFSPPAMPDERAEVIVVQGNIDQNLKWDEESQKSILQTYIDLSRTAVREESADLVVWPETAMPFYFQDPTELSRHASRAVAELGVPLLAGAPAYSSLDPKDEPEADFVLRNRAYLLNAQGGTLGWYDKEHLVPFGEYVPLGKWLPFLTRLVPGEYEFRPGRNMEPLRSGALALGTLICYEAIFPELAQKRVAQGANVLVNISNDAWFGRSSAPIQHLHLAVLRAVEQGRALVRATNTGVSAFIGPDGRVETATGLFTAATPRKKDVPLLTGTTFYHDHFDFIHLVFPLAALLSGAACWLKGRRKHPESPCSNTRN</sequence>
<dbReference type="CDD" id="cd07571">
    <property type="entry name" value="ALP_N-acyl_transferase"/>
    <property type="match status" value="1"/>
</dbReference>
<reference evidence="12" key="1">
    <citation type="submission" date="2016-02" db="EMBL/GenBank/DDBJ databases">
        <authorList>
            <person name="Holder M.E."/>
            <person name="Ajami N.J."/>
            <person name="Petrosino J.F."/>
        </authorList>
    </citation>
    <scope>NUCLEOTIDE SEQUENCE [LARGE SCALE GENOMIC DNA]</scope>
    <source>
        <strain evidence="12">DSM 12838</strain>
    </source>
</reference>
<dbReference type="AlphaFoldDB" id="A0A0X8JRZ9"/>
<dbReference type="GO" id="GO:0005886">
    <property type="term" value="C:plasma membrane"/>
    <property type="evidence" value="ECO:0007669"/>
    <property type="project" value="UniProtKB-SubCell"/>
</dbReference>
<gene>
    <name evidence="9" type="primary">lnt</name>
    <name evidence="11" type="ORF">AXF15_12480</name>
</gene>
<dbReference type="Proteomes" id="UP000063964">
    <property type="component" value="Chromosome"/>
</dbReference>
<evidence type="ECO:0000256" key="1">
    <source>
        <dbReference type="ARBA" id="ARBA00004651"/>
    </source>
</evidence>
<comment type="subcellular location">
    <subcellularLocation>
        <location evidence="1 9">Cell membrane</location>
        <topology evidence="1 9">Multi-pass membrane protein</topology>
    </subcellularLocation>
</comment>
<proteinExistence type="inferred from homology"/>